<evidence type="ECO:0000256" key="1">
    <source>
        <dbReference type="ARBA" id="ARBA00004141"/>
    </source>
</evidence>
<name>A0AAV2QTD4_MEGNR</name>
<feature type="transmembrane region" description="Helical" evidence="6">
    <location>
        <begin position="223"/>
        <end position="244"/>
    </location>
</feature>
<dbReference type="Proteomes" id="UP001497623">
    <property type="component" value="Unassembled WGS sequence"/>
</dbReference>
<dbReference type="InterPro" id="IPR050930">
    <property type="entry name" value="MFS_Vesicular_Transporter"/>
</dbReference>
<keyword evidence="3 6" id="KW-0812">Transmembrane</keyword>
<dbReference type="PANTHER" id="PTHR23506:SF26">
    <property type="entry name" value="MFS-TYPE TRANSPORTER SLC18B1"/>
    <property type="match status" value="1"/>
</dbReference>
<evidence type="ECO:0000256" key="5">
    <source>
        <dbReference type="ARBA" id="ARBA00023136"/>
    </source>
</evidence>
<dbReference type="InterPro" id="IPR036259">
    <property type="entry name" value="MFS_trans_sf"/>
</dbReference>
<dbReference type="InterPro" id="IPR020846">
    <property type="entry name" value="MFS_dom"/>
</dbReference>
<keyword evidence="9" id="KW-1185">Reference proteome</keyword>
<comment type="caution">
    <text evidence="8">The sequence shown here is derived from an EMBL/GenBank/DDBJ whole genome shotgun (WGS) entry which is preliminary data.</text>
</comment>
<protein>
    <recommendedName>
        <fullName evidence="7">Major facilitator superfamily (MFS) profile domain-containing protein</fullName>
    </recommendedName>
</protein>
<dbReference type="AlphaFoldDB" id="A0AAV2QTD4"/>
<evidence type="ECO:0000256" key="2">
    <source>
        <dbReference type="ARBA" id="ARBA00022448"/>
    </source>
</evidence>
<dbReference type="PANTHER" id="PTHR23506">
    <property type="entry name" value="GH10249P"/>
    <property type="match status" value="1"/>
</dbReference>
<dbReference type="Pfam" id="PF07690">
    <property type="entry name" value="MFS_1"/>
    <property type="match status" value="1"/>
</dbReference>
<accession>A0AAV2QTD4</accession>
<feature type="transmembrane region" description="Helical" evidence="6">
    <location>
        <begin position="250"/>
        <end position="271"/>
    </location>
</feature>
<reference evidence="8 9" key="1">
    <citation type="submission" date="2024-05" db="EMBL/GenBank/DDBJ databases">
        <authorList>
            <person name="Wallberg A."/>
        </authorList>
    </citation>
    <scope>NUCLEOTIDE SEQUENCE [LARGE SCALE GENOMIC DNA]</scope>
</reference>
<comment type="subcellular location">
    <subcellularLocation>
        <location evidence="1">Membrane</location>
        <topology evidence="1">Multi-pass membrane protein</topology>
    </subcellularLocation>
</comment>
<feature type="transmembrane region" description="Helical" evidence="6">
    <location>
        <begin position="177"/>
        <end position="202"/>
    </location>
</feature>
<organism evidence="8 9">
    <name type="scientific">Meganyctiphanes norvegica</name>
    <name type="common">Northern krill</name>
    <name type="synonym">Thysanopoda norvegica</name>
    <dbReference type="NCBI Taxonomy" id="48144"/>
    <lineage>
        <taxon>Eukaryota</taxon>
        <taxon>Metazoa</taxon>
        <taxon>Ecdysozoa</taxon>
        <taxon>Arthropoda</taxon>
        <taxon>Crustacea</taxon>
        <taxon>Multicrustacea</taxon>
        <taxon>Malacostraca</taxon>
        <taxon>Eumalacostraca</taxon>
        <taxon>Eucarida</taxon>
        <taxon>Euphausiacea</taxon>
        <taxon>Euphausiidae</taxon>
        <taxon>Meganyctiphanes</taxon>
    </lineage>
</organism>
<feature type="transmembrane region" description="Helical" evidence="6">
    <location>
        <begin position="20"/>
        <end position="40"/>
    </location>
</feature>
<feature type="transmembrane region" description="Helical" evidence="6">
    <location>
        <begin position="150"/>
        <end position="171"/>
    </location>
</feature>
<evidence type="ECO:0000259" key="7">
    <source>
        <dbReference type="PROSITE" id="PS50850"/>
    </source>
</evidence>
<dbReference type="Gene3D" id="1.20.1250.20">
    <property type="entry name" value="MFS general substrate transporter like domains"/>
    <property type="match status" value="2"/>
</dbReference>
<evidence type="ECO:0000313" key="8">
    <source>
        <dbReference type="EMBL" id="CAL4100791.1"/>
    </source>
</evidence>
<gene>
    <name evidence="8" type="ORF">MNOR_LOCUS16884</name>
</gene>
<keyword evidence="5 6" id="KW-0472">Membrane</keyword>
<keyword evidence="2" id="KW-0813">Transport</keyword>
<evidence type="ECO:0000256" key="3">
    <source>
        <dbReference type="ARBA" id="ARBA00022692"/>
    </source>
</evidence>
<dbReference type="EMBL" id="CAXKWB010011310">
    <property type="protein sequence ID" value="CAL4100791.1"/>
    <property type="molecule type" value="Genomic_DNA"/>
</dbReference>
<feature type="transmembrane region" description="Helical" evidence="6">
    <location>
        <begin position="83"/>
        <end position="102"/>
    </location>
</feature>
<dbReference type="GO" id="GO:0016020">
    <property type="term" value="C:membrane"/>
    <property type="evidence" value="ECO:0007669"/>
    <property type="project" value="UniProtKB-SubCell"/>
</dbReference>
<keyword evidence="4 6" id="KW-1133">Transmembrane helix</keyword>
<evidence type="ECO:0000313" key="9">
    <source>
        <dbReference type="Proteomes" id="UP001497623"/>
    </source>
</evidence>
<feature type="transmembrane region" description="Helical" evidence="6">
    <location>
        <begin position="283"/>
        <end position="303"/>
    </location>
</feature>
<dbReference type="SUPFAM" id="SSF103473">
    <property type="entry name" value="MFS general substrate transporter"/>
    <property type="match status" value="1"/>
</dbReference>
<feature type="transmembrane region" description="Helical" evidence="6">
    <location>
        <begin position="315"/>
        <end position="342"/>
    </location>
</feature>
<dbReference type="InterPro" id="IPR011701">
    <property type="entry name" value="MFS"/>
</dbReference>
<evidence type="ECO:0000256" key="4">
    <source>
        <dbReference type="ARBA" id="ARBA00022989"/>
    </source>
</evidence>
<sequence>MKLLNLIKEKYNRRQRLTFLVIGICNICNVACSSLVGPFYPPLAESKDVPATYYGLIFGAFNLSGMILSCIFGKKMNILGAKFMFDSSMILLSITNILFGFLNHVEDSNVFIGLSFSIRIIASIGTAGITTARNAIIAREFLETAGTTFAILEIFIGFGLMAGPIIGGLLLEQGGFTLPFAVFGGAQLIAAMTSVLFLPIQHIHYTEHRSSSGMLKLLCNHKISLFLLSVFSASFSLGFFDVALEPHLSILGATPVIIGTIFMMRGGAFTFSAPAMGYLCDYIIIPDIVVLVASLTCCIGFLFLGPAPFLLLDTSYATCIIAMILLGIGQGGEFVGSYTGAIRAALVAGFPDNLITYGLVSGLWSTAFYLGAFLGPTITGIMIDNLGFGWSSVVVLALHLLVAGNIMSYFCYNYTSDKTTDGISENIIETLQLLTTSGTYGSLEESYNSKKDTSKM</sequence>
<evidence type="ECO:0000256" key="6">
    <source>
        <dbReference type="SAM" id="Phobius"/>
    </source>
</evidence>
<dbReference type="GO" id="GO:0022857">
    <property type="term" value="F:transmembrane transporter activity"/>
    <property type="evidence" value="ECO:0007669"/>
    <property type="project" value="InterPro"/>
</dbReference>
<feature type="transmembrane region" description="Helical" evidence="6">
    <location>
        <begin position="52"/>
        <end position="71"/>
    </location>
</feature>
<dbReference type="PROSITE" id="PS50850">
    <property type="entry name" value="MFS"/>
    <property type="match status" value="1"/>
</dbReference>
<feature type="transmembrane region" description="Helical" evidence="6">
    <location>
        <begin position="354"/>
        <end position="375"/>
    </location>
</feature>
<proteinExistence type="predicted"/>
<feature type="transmembrane region" description="Helical" evidence="6">
    <location>
        <begin position="108"/>
        <end position="129"/>
    </location>
</feature>
<feature type="transmembrane region" description="Helical" evidence="6">
    <location>
        <begin position="387"/>
        <end position="412"/>
    </location>
</feature>
<feature type="domain" description="Major facilitator superfamily (MFS) profile" evidence="7">
    <location>
        <begin position="18"/>
        <end position="416"/>
    </location>
</feature>